<dbReference type="InterPro" id="IPR036396">
    <property type="entry name" value="Cyt_P450_sf"/>
</dbReference>
<sequence>MAGFLSVAFGVLVATYIFLRVLLHLTQDSKEPPAILTAIPFFGPIKGIVWEKSGFFVRLRDTYNLPIYTLRLPFMRIYVVNSTDLIPPLHKQWLNVSFASITVPVGNTIGFSEDGMKLLKHGIGTEKGFTESWPRHVLPSISPGPDLDAINRKAIQVFADEMAKLRTQGSQLVPLRSWSRKAMVAATSEAIWGEQNPYRDPEIAEEWRIFESGFLTLALFPAAAKLFPRIHQARERLTKAMLGFVNRGGQKQASGLVAKRYEHHVDIWKMKLEDFARGEIGNSFAVLGNSTPCAFWVLWHIFSDDQVLADVRNELSGLVEEGAKDGAPMSIVDLSMVKSACPILLSTFMETMRYRTVNSGPRHILEDVEIGGYLVKKGNMLMLPGPVQHTSREAWGDNAHLFDHLRFTSERKIRPNRVAFRAFGGGHTLCPGQHFATTEIMALAALLVLQFDMVPVESSGKWVEPSCDNTPFQAGFPIPDTDFPVVLQPRDPQRKWRVMFSGSENAVGVVAEDLPAGAN</sequence>
<evidence type="ECO:0000256" key="1">
    <source>
        <dbReference type="ARBA" id="ARBA00001971"/>
    </source>
</evidence>
<accession>A0AAN6Y4X4</accession>
<dbReference type="PANTHER" id="PTHR47582:SF1">
    <property type="entry name" value="P450, PUTATIVE (EUROFUNG)-RELATED"/>
    <property type="match status" value="1"/>
</dbReference>
<comment type="cofactor">
    <cofactor evidence="1 6">
        <name>heme</name>
        <dbReference type="ChEBI" id="CHEBI:30413"/>
    </cofactor>
</comment>
<dbReference type="GO" id="GO:0005506">
    <property type="term" value="F:iron ion binding"/>
    <property type="evidence" value="ECO:0007669"/>
    <property type="project" value="InterPro"/>
</dbReference>
<dbReference type="GO" id="GO:0004497">
    <property type="term" value="F:monooxygenase activity"/>
    <property type="evidence" value="ECO:0007669"/>
    <property type="project" value="UniProtKB-KW"/>
</dbReference>
<evidence type="ECO:0000256" key="7">
    <source>
        <dbReference type="RuleBase" id="RU000461"/>
    </source>
</evidence>
<comment type="similarity">
    <text evidence="2 7">Belongs to the cytochrome P450 family.</text>
</comment>
<reference evidence="8" key="1">
    <citation type="journal article" date="2023" name="Mol. Phylogenet. Evol.">
        <title>Genome-scale phylogeny and comparative genomics of the fungal order Sordariales.</title>
        <authorList>
            <person name="Hensen N."/>
            <person name="Bonometti L."/>
            <person name="Westerberg I."/>
            <person name="Brannstrom I.O."/>
            <person name="Guillou S."/>
            <person name="Cros-Aarteil S."/>
            <person name="Calhoun S."/>
            <person name="Haridas S."/>
            <person name="Kuo A."/>
            <person name="Mondo S."/>
            <person name="Pangilinan J."/>
            <person name="Riley R."/>
            <person name="LaButti K."/>
            <person name="Andreopoulos B."/>
            <person name="Lipzen A."/>
            <person name="Chen C."/>
            <person name="Yan M."/>
            <person name="Daum C."/>
            <person name="Ng V."/>
            <person name="Clum A."/>
            <person name="Steindorff A."/>
            <person name="Ohm R.A."/>
            <person name="Martin F."/>
            <person name="Silar P."/>
            <person name="Natvig D.O."/>
            <person name="Lalanne C."/>
            <person name="Gautier V."/>
            <person name="Ament-Velasquez S.L."/>
            <person name="Kruys A."/>
            <person name="Hutchinson M.I."/>
            <person name="Powell A.J."/>
            <person name="Barry K."/>
            <person name="Miller A.N."/>
            <person name="Grigoriev I.V."/>
            <person name="Debuchy R."/>
            <person name="Gladieux P."/>
            <person name="Hiltunen Thoren M."/>
            <person name="Johannesson H."/>
        </authorList>
    </citation>
    <scope>NUCLEOTIDE SEQUENCE</scope>
    <source>
        <strain evidence="8">PSN293</strain>
    </source>
</reference>
<feature type="binding site" description="axial binding residue" evidence="6">
    <location>
        <position position="430"/>
    </location>
    <ligand>
        <name>heme</name>
        <dbReference type="ChEBI" id="CHEBI:30413"/>
    </ligand>
    <ligandPart>
        <name>Fe</name>
        <dbReference type="ChEBI" id="CHEBI:18248"/>
    </ligandPart>
</feature>
<proteinExistence type="inferred from homology"/>
<dbReference type="InterPro" id="IPR001128">
    <property type="entry name" value="Cyt_P450"/>
</dbReference>
<dbReference type="AlphaFoldDB" id="A0AAN6Y4X4"/>
<dbReference type="Pfam" id="PF00067">
    <property type="entry name" value="p450"/>
    <property type="match status" value="1"/>
</dbReference>
<dbReference type="SUPFAM" id="SSF48264">
    <property type="entry name" value="Cytochrome P450"/>
    <property type="match status" value="1"/>
</dbReference>
<protein>
    <submittedName>
        <fullName evidence="8">Cholesterol 7-alpha-monooxygenase</fullName>
    </submittedName>
</protein>
<evidence type="ECO:0000313" key="8">
    <source>
        <dbReference type="EMBL" id="KAK4212719.1"/>
    </source>
</evidence>
<dbReference type="InterPro" id="IPR017972">
    <property type="entry name" value="Cyt_P450_CS"/>
</dbReference>
<dbReference type="Gene3D" id="1.10.630.10">
    <property type="entry name" value="Cytochrome P450"/>
    <property type="match status" value="1"/>
</dbReference>
<keyword evidence="5 7" id="KW-0503">Monooxygenase</keyword>
<evidence type="ECO:0000256" key="6">
    <source>
        <dbReference type="PIRSR" id="PIRSR602403-1"/>
    </source>
</evidence>
<reference evidence="8" key="2">
    <citation type="submission" date="2023-05" db="EMBL/GenBank/DDBJ databases">
        <authorList>
            <consortium name="Lawrence Berkeley National Laboratory"/>
            <person name="Steindorff A."/>
            <person name="Hensen N."/>
            <person name="Bonometti L."/>
            <person name="Westerberg I."/>
            <person name="Brannstrom I.O."/>
            <person name="Guillou S."/>
            <person name="Cros-Aarteil S."/>
            <person name="Calhoun S."/>
            <person name="Haridas S."/>
            <person name="Kuo A."/>
            <person name="Mondo S."/>
            <person name="Pangilinan J."/>
            <person name="Riley R."/>
            <person name="Labutti K."/>
            <person name="Andreopoulos B."/>
            <person name="Lipzen A."/>
            <person name="Chen C."/>
            <person name="Yanf M."/>
            <person name="Daum C."/>
            <person name="Ng V."/>
            <person name="Clum A."/>
            <person name="Ohm R."/>
            <person name="Martin F."/>
            <person name="Silar P."/>
            <person name="Natvig D."/>
            <person name="Lalanne C."/>
            <person name="Gautier V."/>
            <person name="Ament-Velasquez S.L."/>
            <person name="Kruys A."/>
            <person name="Hutchinson M.I."/>
            <person name="Powell A.J."/>
            <person name="Barry K."/>
            <person name="Miller A.N."/>
            <person name="Grigoriev I.V."/>
            <person name="Debuchy R."/>
            <person name="Gladieux P."/>
            <person name="Thoren M.H."/>
            <person name="Johannesson H."/>
        </authorList>
    </citation>
    <scope>NUCLEOTIDE SEQUENCE</scope>
    <source>
        <strain evidence="8">PSN293</strain>
    </source>
</reference>
<keyword evidence="3 6" id="KW-0479">Metal-binding</keyword>
<evidence type="ECO:0000256" key="3">
    <source>
        <dbReference type="ARBA" id="ARBA00022723"/>
    </source>
</evidence>
<dbReference type="InterPro" id="IPR002403">
    <property type="entry name" value="Cyt_P450_E_grp-IV"/>
</dbReference>
<gene>
    <name evidence="8" type="ORF">QBC37DRAFT_187347</name>
</gene>
<dbReference type="EMBL" id="MU858122">
    <property type="protein sequence ID" value="KAK4212719.1"/>
    <property type="molecule type" value="Genomic_DNA"/>
</dbReference>
<evidence type="ECO:0000256" key="4">
    <source>
        <dbReference type="ARBA" id="ARBA00023004"/>
    </source>
</evidence>
<dbReference type="PROSITE" id="PS00086">
    <property type="entry name" value="CYTOCHROME_P450"/>
    <property type="match status" value="1"/>
</dbReference>
<dbReference type="GO" id="GO:0020037">
    <property type="term" value="F:heme binding"/>
    <property type="evidence" value="ECO:0007669"/>
    <property type="project" value="InterPro"/>
</dbReference>
<dbReference type="Proteomes" id="UP001301769">
    <property type="component" value="Unassembled WGS sequence"/>
</dbReference>
<keyword evidence="7" id="KW-0560">Oxidoreductase</keyword>
<evidence type="ECO:0000313" key="9">
    <source>
        <dbReference type="Proteomes" id="UP001301769"/>
    </source>
</evidence>
<keyword evidence="9" id="KW-1185">Reference proteome</keyword>
<dbReference type="CDD" id="cd11040">
    <property type="entry name" value="CYP7_CYP8-like"/>
    <property type="match status" value="1"/>
</dbReference>
<keyword evidence="4 6" id="KW-0408">Iron</keyword>
<evidence type="ECO:0000256" key="5">
    <source>
        <dbReference type="ARBA" id="ARBA00023033"/>
    </source>
</evidence>
<dbReference type="PANTHER" id="PTHR47582">
    <property type="entry name" value="P450, PUTATIVE (EUROFUNG)-RELATED"/>
    <property type="match status" value="1"/>
</dbReference>
<dbReference type="InterPro" id="IPR053007">
    <property type="entry name" value="CYP450_monoxygenase_sec-met"/>
</dbReference>
<evidence type="ECO:0000256" key="2">
    <source>
        <dbReference type="ARBA" id="ARBA00010617"/>
    </source>
</evidence>
<dbReference type="PRINTS" id="PR00465">
    <property type="entry name" value="EP450IV"/>
</dbReference>
<name>A0AAN6Y4X4_9PEZI</name>
<comment type="caution">
    <text evidence="8">The sequence shown here is derived from an EMBL/GenBank/DDBJ whole genome shotgun (WGS) entry which is preliminary data.</text>
</comment>
<dbReference type="GO" id="GO:0016705">
    <property type="term" value="F:oxidoreductase activity, acting on paired donors, with incorporation or reduction of molecular oxygen"/>
    <property type="evidence" value="ECO:0007669"/>
    <property type="project" value="InterPro"/>
</dbReference>
<organism evidence="8 9">
    <name type="scientific">Rhypophila decipiens</name>
    <dbReference type="NCBI Taxonomy" id="261697"/>
    <lineage>
        <taxon>Eukaryota</taxon>
        <taxon>Fungi</taxon>
        <taxon>Dikarya</taxon>
        <taxon>Ascomycota</taxon>
        <taxon>Pezizomycotina</taxon>
        <taxon>Sordariomycetes</taxon>
        <taxon>Sordariomycetidae</taxon>
        <taxon>Sordariales</taxon>
        <taxon>Naviculisporaceae</taxon>
        <taxon>Rhypophila</taxon>
    </lineage>
</organism>
<keyword evidence="6 7" id="KW-0349">Heme</keyword>